<keyword evidence="1" id="KW-0732">Signal</keyword>
<dbReference type="InterPro" id="IPR053161">
    <property type="entry name" value="Ulvan_degrading_GH"/>
</dbReference>
<comment type="caution">
    <text evidence="2">The sequence shown here is derived from an EMBL/GenBank/DDBJ whole genome shotgun (WGS) entry which is preliminary data.</text>
</comment>
<name>A0A0B2BY67_9SPHN</name>
<gene>
    <name evidence="2" type="ORF">PK98_09175</name>
</gene>
<dbReference type="PANTHER" id="PTHR36848:SF2">
    <property type="entry name" value="SECRETED PROTEIN"/>
    <property type="match status" value="1"/>
</dbReference>
<sequence length="906" mass="97636">MKPENTRLARLVALPLLALGQLAGATMLRAQDGPDALWQGFAEPPAEAAPMMRWWWFGAAVTPEEIDRELRAMKAGGIGGVEIQPVYPMQLDRTDQPSRNQPYLSPEFLANLRHAATTARAEGMRVDVTGGSGWPYGGPHIPADRASSEIRLVRVAVAPGQREVILPATGAGEHILSAMIGPAAAEKTADRPLTPLAHEGARAAVQPADEAREALVFIAGRTGQQVKRPGIGGEGFVLDHMDPAALELHLAQVVTPLLTAFAGAAPPHALFSDSLEVYGASWTPDLPAEFVRRRGYDLLEHLPELFLQRPDSAAVRHDWALTLSELVDENYLAPLDAWAKAQGTQFRAQVYGYPPATLSSNALVALPEGEGDEWREFSSTRWATSAAHLYDKPVVSSETWTWLHSPSWAATPLDMKMEADRHFLQGVTQLIGHGWPYSPPGEAEPGWSFYAAAALNDHNPWYPVMGDVSRYLARTSWLLRQGAPANGVALYLPIEDAFAAMLPARPSANDTVRRMLPDTLVSDILDAGHGVDFVDTGVLRDRALPHRVLLLPGVQRIDADAYARIEQWVGAGGRLLTIGALPQTAGGLRGAAEAAKVRAISRRLTASGAVTMVDPAQVTAALRAVGTPDLTLSAPDPAIGFIRRNTADRDIFFIANSGNQPVHTTARFASRFANGEWWDPMTGNRWPASGGEAVELTLAPYQSRFLVFSEAAPTATQAAAVPEQRRTLSGGWTLAIDGQQIAQDVWGDWATREGLGHFSGTGTYRTQLAVTAPEPQVCYLLDFGPARPAPVPPGGRPQAEIAAPVRDAAIVQVNGQRVGAVWAPPYRIDITPALRAGTNRIEIAVANTMMNHLAGQPRTDHRLLNARYGERFQPQDQDRIAPQPSGLLQGVDLVTRPAGTDGECGQ</sequence>
<dbReference type="InterPro" id="IPR029062">
    <property type="entry name" value="Class_I_gatase-like"/>
</dbReference>
<dbReference type="EMBL" id="JTDN01000001">
    <property type="protein sequence ID" value="KHL26548.1"/>
    <property type="molecule type" value="Genomic_DNA"/>
</dbReference>
<dbReference type="Gene3D" id="3.40.50.880">
    <property type="match status" value="1"/>
</dbReference>
<dbReference type="CDD" id="cd03143">
    <property type="entry name" value="A4_beta-galactosidase_middle_domain"/>
    <property type="match status" value="1"/>
</dbReference>
<accession>A0A0B2BY67</accession>
<dbReference type="InterPro" id="IPR008979">
    <property type="entry name" value="Galactose-bd-like_sf"/>
</dbReference>
<reference evidence="2 3" key="1">
    <citation type="submission" date="2014-11" db="EMBL/GenBank/DDBJ databases">
        <title>Draft genome sequence of Kirrobacter mercurialis.</title>
        <authorList>
            <person name="Coil D.A."/>
            <person name="Eisen J.A."/>
        </authorList>
    </citation>
    <scope>NUCLEOTIDE SEQUENCE [LARGE SCALE GENOMIC DNA]</scope>
    <source>
        <strain evidence="2 3">Coronado</strain>
    </source>
</reference>
<dbReference type="Proteomes" id="UP000030988">
    <property type="component" value="Unassembled WGS sequence"/>
</dbReference>
<evidence type="ECO:0000256" key="1">
    <source>
        <dbReference type="SAM" id="SignalP"/>
    </source>
</evidence>
<feature type="signal peptide" evidence="1">
    <location>
        <begin position="1"/>
        <end position="30"/>
    </location>
</feature>
<protein>
    <recommendedName>
        <fullName evidence="4">Glycoside hydrolase</fullName>
    </recommendedName>
</protein>
<dbReference type="NCBIfam" id="NF045579">
    <property type="entry name" value="rhamnoside_JR"/>
    <property type="match status" value="1"/>
</dbReference>
<keyword evidence="3" id="KW-1185">Reference proteome</keyword>
<evidence type="ECO:0000313" key="2">
    <source>
        <dbReference type="EMBL" id="KHL26548.1"/>
    </source>
</evidence>
<dbReference type="RefSeq" id="WP_039095919.1">
    <property type="nucleotide sequence ID" value="NZ_JTDN01000001.1"/>
</dbReference>
<dbReference type="AlphaFoldDB" id="A0A0B2BY67"/>
<dbReference type="Gene3D" id="2.60.120.260">
    <property type="entry name" value="Galactose-binding domain-like"/>
    <property type="match status" value="1"/>
</dbReference>
<dbReference type="SUPFAM" id="SSF49785">
    <property type="entry name" value="Galactose-binding domain-like"/>
    <property type="match status" value="1"/>
</dbReference>
<evidence type="ECO:0008006" key="4">
    <source>
        <dbReference type="Google" id="ProtNLM"/>
    </source>
</evidence>
<dbReference type="Pfam" id="PF17132">
    <property type="entry name" value="Glyco_hydro_106"/>
    <property type="match status" value="2"/>
</dbReference>
<dbReference type="PANTHER" id="PTHR36848">
    <property type="entry name" value="DNA-BINDING PROTEIN (PUTATIVE SECRETED PROTEIN)-RELATED"/>
    <property type="match status" value="1"/>
</dbReference>
<organism evidence="2 3">
    <name type="scientific">Croceibacterium mercuriale</name>
    <dbReference type="NCBI Taxonomy" id="1572751"/>
    <lineage>
        <taxon>Bacteria</taxon>
        <taxon>Pseudomonadati</taxon>
        <taxon>Pseudomonadota</taxon>
        <taxon>Alphaproteobacteria</taxon>
        <taxon>Sphingomonadales</taxon>
        <taxon>Erythrobacteraceae</taxon>
        <taxon>Croceibacterium</taxon>
    </lineage>
</organism>
<proteinExistence type="predicted"/>
<evidence type="ECO:0000313" key="3">
    <source>
        <dbReference type="Proteomes" id="UP000030988"/>
    </source>
</evidence>
<feature type="chain" id="PRO_5002087232" description="Glycoside hydrolase" evidence="1">
    <location>
        <begin position="31"/>
        <end position="906"/>
    </location>
</feature>
<dbReference type="STRING" id="1572751.PK98_09175"/>